<evidence type="ECO:0000256" key="6">
    <source>
        <dbReference type="SAM" id="Phobius"/>
    </source>
</evidence>
<protein>
    <submittedName>
        <fullName evidence="8">Citrate-Mg2+:H+ or citrate-Ca2+:H+ symporter, CitMHS family</fullName>
    </submittedName>
</protein>
<dbReference type="Proteomes" id="UP000198853">
    <property type="component" value="Unassembled WGS sequence"/>
</dbReference>
<dbReference type="GO" id="GO:0005886">
    <property type="term" value="C:plasma membrane"/>
    <property type="evidence" value="ECO:0007669"/>
    <property type="project" value="TreeGrafter"/>
</dbReference>
<evidence type="ECO:0000313" key="9">
    <source>
        <dbReference type="Proteomes" id="UP000198853"/>
    </source>
</evidence>
<keyword evidence="2" id="KW-0813">Transport</keyword>
<evidence type="ECO:0000256" key="4">
    <source>
        <dbReference type="ARBA" id="ARBA00022989"/>
    </source>
</evidence>
<feature type="transmembrane region" description="Helical" evidence="6">
    <location>
        <begin position="255"/>
        <end position="273"/>
    </location>
</feature>
<dbReference type="EMBL" id="FNEN01000003">
    <property type="protein sequence ID" value="SDI55194.1"/>
    <property type="molecule type" value="Genomic_DNA"/>
</dbReference>
<dbReference type="GO" id="GO:0015137">
    <property type="term" value="F:citrate transmembrane transporter activity"/>
    <property type="evidence" value="ECO:0007669"/>
    <property type="project" value="InterPro"/>
</dbReference>
<dbReference type="PANTHER" id="PTHR30354">
    <property type="entry name" value="GNT FAMILY GLUCONATE TRANSPORTER"/>
    <property type="match status" value="1"/>
</dbReference>
<feature type="domain" description="Citrate transporter-like" evidence="7">
    <location>
        <begin position="23"/>
        <end position="402"/>
    </location>
</feature>
<dbReference type="PANTHER" id="PTHR30354:SF26">
    <property type="entry name" value="TRANSPORTER, PUTATIVE-RELATED"/>
    <property type="match status" value="1"/>
</dbReference>
<feature type="transmembrane region" description="Helical" evidence="6">
    <location>
        <begin position="435"/>
        <end position="455"/>
    </location>
</feature>
<comment type="subcellular location">
    <subcellularLocation>
        <location evidence="1">Membrane</location>
        <topology evidence="1">Multi-pass membrane protein</topology>
    </subcellularLocation>
</comment>
<dbReference type="OrthoDB" id="5329450at2"/>
<evidence type="ECO:0000313" key="8">
    <source>
        <dbReference type="EMBL" id="SDI55194.1"/>
    </source>
</evidence>
<feature type="transmembrane region" description="Helical" evidence="6">
    <location>
        <begin position="308"/>
        <end position="325"/>
    </location>
</feature>
<feature type="transmembrane region" description="Helical" evidence="6">
    <location>
        <begin position="372"/>
        <end position="390"/>
    </location>
</feature>
<feature type="transmembrane region" description="Helical" evidence="6">
    <location>
        <begin position="63"/>
        <end position="82"/>
    </location>
</feature>
<feature type="transmembrane region" description="Helical" evidence="6">
    <location>
        <begin position="396"/>
        <end position="423"/>
    </location>
</feature>
<evidence type="ECO:0000256" key="1">
    <source>
        <dbReference type="ARBA" id="ARBA00004141"/>
    </source>
</evidence>
<feature type="transmembrane region" description="Helical" evidence="6">
    <location>
        <begin position="32"/>
        <end position="51"/>
    </location>
</feature>
<name>A0A1G8LHM1_9BACI</name>
<evidence type="ECO:0000256" key="2">
    <source>
        <dbReference type="ARBA" id="ARBA00022448"/>
    </source>
</evidence>
<dbReference type="RefSeq" id="WP_090396576.1">
    <property type="nucleotide sequence ID" value="NZ_FNEN01000003.1"/>
</dbReference>
<dbReference type="InterPro" id="IPR014738">
    <property type="entry name" value="Citrate_transporter"/>
</dbReference>
<dbReference type="AlphaFoldDB" id="A0A1G8LHM1"/>
<accession>A0A1G8LHM1</accession>
<dbReference type="GO" id="GO:0015128">
    <property type="term" value="F:gluconate transmembrane transporter activity"/>
    <property type="evidence" value="ECO:0007669"/>
    <property type="project" value="InterPro"/>
</dbReference>
<keyword evidence="4 6" id="KW-1133">Transmembrane helix</keyword>
<feature type="transmembrane region" description="Helical" evidence="6">
    <location>
        <begin position="337"/>
        <end position="360"/>
    </location>
</feature>
<reference evidence="8 9" key="1">
    <citation type="submission" date="2016-10" db="EMBL/GenBank/DDBJ databases">
        <authorList>
            <person name="de Groot N.N."/>
        </authorList>
    </citation>
    <scope>NUCLEOTIDE SEQUENCE [LARGE SCALE GENOMIC DNA]</scope>
    <source>
        <strain evidence="8 9">DSM 21771</strain>
    </source>
</reference>
<dbReference type="InterPro" id="IPR004680">
    <property type="entry name" value="Cit_transptr-like_dom"/>
</dbReference>
<keyword evidence="3 6" id="KW-0812">Transmembrane</keyword>
<feature type="transmembrane region" description="Helical" evidence="6">
    <location>
        <begin position="145"/>
        <end position="161"/>
    </location>
</feature>
<evidence type="ECO:0000256" key="3">
    <source>
        <dbReference type="ARBA" id="ARBA00022692"/>
    </source>
</evidence>
<feature type="transmembrane region" description="Helical" evidence="6">
    <location>
        <begin position="279"/>
        <end position="296"/>
    </location>
</feature>
<organism evidence="8 9">
    <name type="scientific">Natribacillus halophilus</name>
    <dbReference type="NCBI Taxonomy" id="549003"/>
    <lineage>
        <taxon>Bacteria</taxon>
        <taxon>Bacillati</taxon>
        <taxon>Bacillota</taxon>
        <taxon>Bacilli</taxon>
        <taxon>Bacillales</taxon>
        <taxon>Bacillaceae</taxon>
        <taxon>Natribacillus</taxon>
    </lineage>
</organism>
<dbReference type="NCBIfam" id="TIGR00784">
    <property type="entry name" value="citMHS"/>
    <property type="match status" value="1"/>
</dbReference>
<evidence type="ECO:0000256" key="5">
    <source>
        <dbReference type="ARBA" id="ARBA00023136"/>
    </source>
</evidence>
<dbReference type="Pfam" id="PF03600">
    <property type="entry name" value="CitMHS"/>
    <property type="match status" value="1"/>
</dbReference>
<feature type="transmembrane region" description="Helical" evidence="6">
    <location>
        <begin position="181"/>
        <end position="204"/>
    </location>
</feature>
<feature type="transmembrane region" description="Helical" evidence="6">
    <location>
        <begin position="7"/>
        <end position="26"/>
    </location>
</feature>
<dbReference type="InterPro" id="IPR003474">
    <property type="entry name" value="Glcn_transporter"/>
</dbReference>
<sequence>MEQDFSVALTIVGLLIIFTIVGLLIWGKISPIVGMTLIPIVGALLLGFGFEDLREFFDSGAEQVMDVVIMFIFAIIFFGIMQDSGLFNPLVRGMILLTKGNVVIVAMGTAVIGTFAHLDGAGATTFLLTIPALLPLYKELNMSKYLLLLIVSLSAAIMNMVPWGGPMARTASVLDADLNQLWYPLIPLQIVGFILALGFAAFLGMREKKRIAKRVENGEIESNDSVDVTAIADDFSRRKKEEADAAEEKPVKHPAMIWVNLALTIAVVGLMLFDVVPPEFAFMLGVAIALPINYPSVSDQMGRVRAHAPAALMMAAVILAAGVFLGVMNESGMLDSIALAMVSILPETVGPFIHVIVGILGVPMDLLTSTDAYYFGVLPIVEATAAEFGVPAASTAYAMIIGNVIGTFVSPFAPAVWLAIGLAGANMGQHIRYSFFWIWGFSIVMLVIAYFMGIYTI</sequence>
<keyword evidence="9" id="KW-1185">Reference proteome</keyword>
<proteinExistence type="predicted"/>
<gene>
    <name evidence="8" type="ORF">SAMN04488123_10396</name>
</gene>
<evidence type="ECO:0000259" key="7">
    <source>
        <dbReference type="Pfam" id="PF03600"/>
    </source>
</evidence>
<feature type="transmembrane region" description="Helical" evidence="6">
    <location>
        <begin position="102"/>
        <end position="133"/>
    </location>
</feature>
<keyword evidence="5 6" id="KW-0472">Membrane</keyword>